<comment type="similarity">
    <text evidence="1">Belongs to the tpcK family.</text>
</comment>
<dbReference type="Pfam" id="PF07110">
    <property type="entry name" value="EthD"/>
    <property type="match status" value="1"/>
</dbReference>
<organism evidence="3 4">
    <name type="scientific">Lophium mytilinum</name>
    <dbReference type="NCBI Taxonomy" id="390894"/>
    <lineage>
        <taxon>Eukaryota</taxon>
        <taxon>Fungi</taxon>
        <taxon>Dikarya</taxon>
        <taxon>Ascomycota</taxon>
        <taxon>Pezizomycotina</taxon>
        <taxon>Dothideomycetes</taxon>
        <taxon>Pleosporomycetidae</taxon>
        <taxon>Mytilinidiales</taxon>
        <taxon>Mytilinidiaceae</taxon>
        <taxon>Lophium</taxon>
    </lineage>
</organism>
<dbReference type="Proteomes" id="UP000799750">
    <property type="component" value="Unassembled WGS sequence"/>
</dbReference>
<protein>
    <recommendedName>
        <fullName evidence="2">EthD domain-containing protein</fullName>
    </recommendedName>
</protein>
<proteinExistence type="inferred from homology"/>
<name>A0A6A6QJF6_9PEZI</name>
<sequence length="83" mass="9671">MASENLIRISSFIRRKPGVSKEEFYQYWTQVHGPLCTDFMMRHGVVEYVQVLPLLPAHPYPLTRGMQKVAHSTLILPYTHVCR</sequence>
<dbReference type="InterPro" id="IPR009799">
    <property type="entry name" value="EthD_dom"/>
</dbReference>
<dbReference type="GO" id="GO:0016491">
    <property type="term" value="F:oxidoreductase activity"/>
    <property type="evidence" value="ECO:0007669"/>
    <property type="project" value="InterPro"/>
</dbReference>
<dbReference type="Gene3D" id="3.30.70.100">
    <property type="match status" value="1"/>
</dbReference>
<dbReference type="EMBL" id="MU004193">
    <property type="protein sequence ID" value="KAF2492568.1"/>
    <property type="molecule type" value="Genomic_DNA"/>
</dbReference>
<evidence type="ECO:0000259" key="2">
    <source>
        <dbReference type="Pfam" id="PF07110"/>
    </source>
</evidence>
<dbReference type="AlphaFoldDB" id="A0A6A6QJF6"/>
<evidence type="ECO:0000313" key="4">
    <source>
        <dbReference type="Proteomes" id="UP000799750"/>
    </source>
</evidence>
<dbReference type="OrthoDB" id="3183782at2759"/>
<dbReference type="InterPro" id="IPR011008">
    <property type="entry name" value="Dimeric_a/b-barrel"/>
</dbReference>
<gene>
    <name evidence="3" type="ORF">BU16DRAFT_85678</name>
</gene>
<feature type="domain" description="EthD" evidence="2">
    <location>
        <begin position="16"/>
        <end position="57"/>
    </location>
</feature>
<evidence type="ECO:0000313" key="3">
    <source>
        <dbReference type="EMBL" id="KAF2492568.1"/>
    </source>
</evidence>
<dbReference type="SUPFAM" id="SSF54909">
    <property type="entry name" value="Dimeric alpha+beta barrel"/>
    <property type="match status" value="1"/>
</dbReference>
<evidence type="ECO:0000256" key="1">
    <source>
        <dbReference type="ARBA" id="ARBA00005986"/>
    </source>
</evidence>
<reference evidence="3" key="1">
    <citation type="journal article" date="2020" name="Stud. Mycol.">
        <title>101 Dothideomycetes genomes: a test case for predicting lifestyles and emergence of pathogens.</title>
        <authorList>
            <person name="Haridas S."/>
            <person name="Albert R."/>
            <person name="Binder M."/>
            <person name="Bloem J."/>
            <person name="Labutti K."/>
            <person name="Salamov A."/>
            <person name="Andreopoulos B."/>
            <person name="Baker S."/>
            <person name="Barry K."/>
            <person name="Bills G."/>
            <person name="Bluhm B."/>
            <person name="Cannon C."/>
            <person name="Castanera R."/>
            <person name="Culley D."/>
            <person name="Daum C."/>
            <person name="Ezra D."/>
            <person name="Gonzalez J."/>
            <person name="Henrissat B."/>
            <person name="Kuo A."/>
            <person name="Liang C."/>
            <person name="Lipzen A."/>
            <person name="Lutzoni F."/>
            <person name="Magnuson J."/>
            <person name="Mondo S."/>
            <person name="Nolan M."/>
            <person name="Ohm R."/>
            <person name="Pangilinan J."/>
            <person name="Park H.-J."/>
            <person name="Ramirez L."/>
            <person name="Alfaro M."/>
            <person name="Sun H."/>
            <person name="Tritt A."/>
            <person name="Yoshinaga Y."/>
            <person name="Zwiers L.-H."/>
            <person name="Turgeon B."/>
            <person name="Goodwin S."/>
            <person name="Spatafora J."/>
            <person name="Crous P."/>
            <person name="Grigoriev I."/>
        </authorList>
    </citation>
    <scope>NUCLEOTIDE SEQUENCE</scope>
    <source>
        <strain evidence="3">CBS 269.34</strain>
    </source>
</reference>
<keyword evidence="4" id="KW-1185">Reference proteome</keyword>
<accession>A0A6A6QJF6</accession>